<dbReference type="InterPro" id="IPR015940">
    <property type="entry name" value="UBA"/>
</dbReference>
<dbReference type="InterPro" id="IPR000719">
    <property type="entry name" value="Prot_kinase_dom"/>
</dbReference>
<dbReference type="SUPFAM" id="SSF56112">
    <property type="entry name" value="Protein kinase-like (PK-like)"/>
    <property type="match status" value="1"/>
</dbReference>
<dbReference type="PANTHER" id="PTHR24418">
    <property type="entry name" value="TYROSINE-PROTEIN KINASE"/>
    <property type="match status" value="1"/>
</dbReference>
<evidence type="ECO:0000259" key="14">
    <source>
        <dbReference type="PROSITE" id="PS50030"/>
    </source>
</evidence>
<dbReference type="PROSITE" id="PS00109">
    <property type="entry name" value="PROTEIN_KINASE_TYR"/>
    <property type="match status" value="1"/>
</dbReference>
<feature type="region of interest" description="Disordered" evidence="12">
    <location>
        <begin position="533"/>
        <end position="584"/>
    </location>
</feature>
<feature type="compositionally biased region" description="Pro residues" evidence="12">
    <location>
        <begin position="708"/>
        <end position="718"/>
    </location>
</feature>
<feature type="binding site" evidence="11">
    <location>
        <position position="152"/>
    </location>
    <ligand>
        <name>ATP</name>
        <dbReference type="ChEBI" id="CHEBI:30616"/>
    </ligand>
</feature>
<feature type="compositionally biased region" description="Polar residues" evidence="12">
    <location>
        <begin position="907"/>
        <end position="941"/>
    </location>
</feature>
<reference evidence="15" key="1">
    <citation type="journal article" date="2011" name="Genome Res.">
        <title>Deep small RNA sequencing from the nematode Ascaris reveals conservation, functional diversification, and novel developmental profiles.</title>
        <authorList>
            <person name="Wang J."/>
            <person name="Czech B."/>
            <person name="Crunk A."/>
            <person name="Wallace A."/>
            <person name="Mitreva M."/>
            <person name="Hannon G.J."/>
            <person name="Davis R.E."/>
        </authorList>
    </citation>
    <scope>NUCLEOTIDE SEQUENCE</scope>
</reference>
<evidence type="ECO:0000256" key="2">
    <source>
        <dbReference type="ARBA" id="ARBA00011903"/>
    </source>
</evidence>
<dbReference type="Gene3D" id="1.10.510.10">
    <property type="entry name" value="Transferase(Phosphotransferase) domain 1"/>
    <property type="match status" value="1"/>
</dbReference>
<evidence type="ECO:0000256" key="8">
    <source>
        <dbReference type="ARBA" id="ARBA00022840"/>
    </source>
</evidence>
<feature type="compositionally biased region" description="Low complexity" evidence="12">
    <location>
        <begin position="614"/>
        <end position="626"/>
    </location>
</feature>
<dbReference type="EC" id="2.7.10.2" evidence="2"/>
<feature type="region of interest" description="Disordered" evidence="12">
    <location>
        <begin position="1257"/>
        <end position="1276"/>
    </location>
</feature>
<feature type="domain" description="UBA" evidence="14">
    <location>
        <begin position="1308"/>
        <end position="1349"/>
    </location>
</feature>
<comment type="catalytic activity">
    <reaction evidence="10">
        <text>L-threonyl-[protein] + ATP = O-phospho-L-threonyl-[protein] + ADP + H(+)</text>
        <dbReference type="Rhea" id="RHEA:46608"/>
        <dbReference type="Rhea" id="RHEA-COMP:11060"/>
        <dbReference type="Rhea" id="RHEA-COMP:11605"/>
        <dbReference type="ChEBI" id="CHEBI:15378"/>
        <dbReference type="ChEBI" id="CHEBI:30013"/>
        <dbReference type="ChEBI" id="CHEBI:30616"/>
        <dbReference type="ChEBI" id="CHEBI:61977"/>
        <dbReference type="ChEBI" id="CHEBI:456216"/>
        <dbReference type="EC" id="2.7.11.1"/>
    </reaction>
</comment>
<dbReference type="PROSITE" id="PS50030">
    <property type="entry name" value="UBA"/>
    <property type="match status" value="1"/>
</dbReference>
<keyword evidence="9" id="KW-0829">Tyrosine-protein kinase</keyword>
<keyword evidence="4" id="KW-0963">Cytoplasm</keyword>
<dbReference type="InterPro" id="IPR037085">
    <property type="entry name" value="Cdc42-bd-like_dom_sf"/>
</dbReference>
<dbReference type="Pfam" id="PF22931">
    <property type="entry name" value="SAM_TNK"/>
    <property type="match status" value="1"/>
</dbReference>
<keyword evidence="8 11" id="KW-0067">ATP-binding</keyword>
<dbReference type="InterPro" id="IPR011009">
    <property type="entry name" value="Kinase-like_dom_sf"/>
</dbReference>
<evidence type="ECO:0000256" key="10">
    <source>
        <dbReference type="ARBA" id="ARBA00047899"/>
    </source>
</evidence>
<dbReference type="InterPro" id="IPR020635">
    <property type="entry name" value="Tyr_kinase_cat_dom"/>
</dbReference>
<dbReference type="FunFam" id="4.10.680.10:FF:000001">
    <property type="entry name" value="activated CDC42 kinase 1 isoform X1"/>
    <property type="match status" value="1"/>
</dbReference>
<evidence type="ECO:0000256" key="12">
    <source>
        <dbReference type="SAM" id="MobiDB-lite"/>
    </source>
</evidence>
<dbReference type="PRINTS" id="PR00109">
    <property type="entry name" value="TYRKINASE"/>
</dbReference>
<dbReference type="GO" id="GO:0004715">
    <property type="term" value="F:non-membrane spanning protein tyrosine kinase activity"/>
    <property type="evidence" value="ECO:0007669"/>
    <property type="project" value="UniProtKB-EC"/>
</dbReference>
<feature type="compositionally biased region" description="Polar residues" evidence="12">
    <location>
        <begin position="533"/>
        <end position="542"/>
    </location>
</feature>
<dbReference type="GO" id="GO:0005737">
    <property type="term" value="C:cytoplasm"/>
    <property type="evidence" value="ECO:0007669"/>
    <property type="project" value="UniProtKB-SubCell"/>
</dbReference>
<comment type="subcellular location">
    <subcellularLocation>
        <location evidence="1">Cytoplasm</location>
    </subcellularLocation>
</comment>
<feature type="compositionally biased region" description="Polar residues" evidence="12">
    <location>
        <begin position="627"/>
        <end position="652"/>
    </location>
</feature>
<dbReference type="GO" id="GO:0005524">
    <property type="term" value="F:ATP binding"/>
    <property type="evidence" value="ECO:0007669"/>
    <property type="project" value="UniProtKB-UniRule"/>
</dbReference>
<dbReference type="InterPro" id="IPR055175">
    <property type="entry name" value="ACK/TNK-like_SAM"/>
</dbReference>
<evidence type="ECO:0000256" key="7">
    <source>
        <dbReference type="ARBA" id="ARBA00022777"/>
    </source>
</evidence>
<dbReference type="InterPro" id="IPR017441">
    <property type="entry name" value="Protein_kinase_ATP_BS"/>
</dbReference>
<feature type="region of interest" description="Disordered" evidence="12">
    <location>
        <begin position="1065"/>
        <end position="1099"/>
    </location>
</feature>
<dbReference type="PROSITE" id="PS50011">
    <property type="entry name" value="PROTEIN_KINASE_DOM"/>
    <property type="match status" value="1"/>
</dbReference>
<feature type="compositionally biased region" description="Polar residues" evidence="12">
    <location>
        <begin position="1083"/>
        <end position="1094"/>
    </location>
</feature>
<evidence type="ECO:0000259" key="13">
    <source>
        <dbReference type="PROSITE" id="PS50011"/>
    </source>
</evidence>
<evidence type="ECO:0000313" key="15">
    <source>
        <dbReference type="EMBL" id="ADY40446.1"/>
    </source>
</evidence>
<dbReference type="SMART" id="SM00219">
    <property type="entry name" value="TyrKc"/>
    <property type="match status" value="1"/>
</dbReference>
<dbReference type="InterPro" id="IPR015116">
    <property type="entry name" value="Cdc42-bd-like"/>
</dbReference>
<keyword evidence="5" id="KW-0808">Transferase</keyword>
<feature type="compositionally biased region" description="Polar residues" evidence="12">
    <location>
        <begin position="442"/>
        <end position="457"/>
    </location>
</feature>
<evidence type="ECO:0000256" key="6">
    <source>
        <dbReference type="ARBA" id="ARBA00022741"/>
    </source>
</evidence>
<dbReference type="InterPro" id="IPR050198">
    <property type="entry name" value="Non-receptor_tyrosine_kinases"/>
</dbReference>
<keyword evidence="3" id="KW-0728">SH3 domain</keyword>
<feature type="region of interest" description="Disordered" evidence="12">
    <location>
        <begin position="438"/>
        <end position="457"/>
    </location>
</feature>
<accession>F1KRE2</accession>
<evidence type="ECO:0000256" key="1">
    <source>
        <dbReference type="ARBA" id="ARBA00004496"/>
    </source>
</evidence>
<evidence type="ECO:0000256" key="5">
    <source>
        <dbReference type="ARBA" id="ARBA00022679"/>
    </source>
</evidence>
<feature type="region of interest" description="Disordered" evidence="12">
    <location>
        <begin position="614"/>
        <end position="661"/>
    </location>
</feature>
<dbReference type="InterPro" id="IPR001245">
    <property type="entry name" value="Ser-Thr/Tyr_kinase_cat_dom"/>
</dbReference>
<feature type="domain" description="Protein kinase" evidence="13">
    <location>
        <begin position="120"/>
        <end position="383"/>
    </location>
</feature>
<dbReference type="Pfam" id="PF07714">
    <property type="entry name" value="PK_Tyr_Ser-Thr"/>
    <property type="match status" value="1"/>
</dbReference>
<feature type="compositionally biased region" description="Basic and acidic residues" evidence="12">
    <location>
        <begin position="689"/>
        <end position="699"/>
    </location>
</feature>
<protein>
    <recommendedName>
        <fullName evidence="2">non-specific protein-tyrosine kinase</fullName>
        <ecNumber evidence="2">2.7.10.2</ecNumber>
    </recommendedName>
</protein>
<feature type="compositionally biased region" description="Polar residues" evidence="12">
    <location>
        <begin position="1257"/>
        <end position="1272"/>
    </location>
</feature>
<organism evidence="15">
    <name type="scientific">Ascaris suum</name>
    <name type="common">Pig roundworm</name>
    <name type="synonym">Ascaris lumbricoides</name>
    <dbReference type="NCBI Taxonomy" id="6253"/>
    <lineage>
        <taxon>Eukaryota</taxon>
        <taxon>Metazoa</taxon>
        <taxon>Ecdysozoa</taxon>
        <taxon>Nematoda</taxon>
        <taxon>Chromadorea</taxon>
        <taxon>Rhabditida</taxon>
        <taxon>Spirurina</taxon>
        <taxon>Ascaridomorpha</taxon>
        <taxon>Ascaridoidea</taxon>
        <taxon>Ascarididae</taxon>
        <taxon>Ascaris</taxon>
    </lineage>
</organism>
<keyword evidence="7 15" id="KW-0418">Kinase</keyword>
<feature type="compositionally biased region" description="Low complexity" evidence="12">
    <location>
        <begin position="719"/>
        <end position="729"/>
    </location>
</feature>
<feature type="region of interest" description="Disordered" evidence="12">
    <location>
        <begin position="859"/>
        <end position="887"/>
    </location>
</feature>
<dbReference type="SMART" id="SM00165">
    <property type="entry name" value="UBA"/>
    <property type="match status" value="1"/>
</dbReference>
<evidence type="ECO:0000256" key="9">
    <source>
        <dbReference type="ARBA" id="ARBA00023137"/>
    </source>
</evidence>
<feature type="compositionally biased region" description="Polar residues" evidence="12">
    <location>
        <begin position="564"/>
        <end position="584"/>
    </location>
</feature>
<dbReference type="Gene3D" id="4.10.680.10">
    <property type="entry name" value="Cdc42-like binding domain"/>
    <property type="match status" value="1"/>
</dbReference>
<evidence type="ECO:0000256" key="4">
    <source>
        <dbReference type="ARBA" id="ARBA00022490"/>
    </source>
</evidence>
<feature type="compositionally biased region" description="Low complexity" evidence="12">
    <location>
        <begin position="1065"/>
        <end position="1078"/>
    </location>
</feature>
<keyword evidence="6 11" id="KW-0547">Nucleotide-binding</keyword>
<evidence type="ECO:0000256" key="11">
    <source>
        <dbReference type="PROSITE-ProRule" id="PRU10141"/>
    </source>
</evidence>
<dbReference type="EMBL" id="JI164636">
    <property type="protein sequence ID" value="ADY40446.1"/>
    <property type="molecule type" value="mRNA"/>
</dbReference>
<feature type="region of interest" description="Disordered" evidence="12">
    <location>
        <begin position="679"/>
        <end position="774"/>
    </location>
</feature>
<dbReference type="Pfam" id="PF09027">
    <property type="entry name" value="GTPase_binding"/>
    <property type="match status" value="1"/>
</dbReference>
<feature type="compositionally biased region" description="Low complexity" evidence="12">
    <location>
        <begin position="877"/>
        <end position="887"/>
    </location>
</feature>
<dbReference type="PROSITE" id="PS00107">
    <property type="entry name" value="PROTEIN_KINASE_ATP"/>
    <property type="match status" value="1"/>
</dbReference>
<feature type="region of interest" description="Disordered" evidence="12">
    <location>
        <begin position="906"/>
        <end position="942"/>
    </location>
</feature>
<name>F1KRE2_ASCSU</name>
<dbReference type="FunFam" id="1.10.510.10:FF:000521">
    <property type="entry name" value="Tyrosine-protein kinase pr2"/>
    <property type="match status" value="1"/>
</dbReference>
<dbReference type="Gene3D" id="3.30.200.20">
    <property type="entry name" value="Phosphorylase Kinase, domain 1"/>
    <property type="match status" value="1"/>
</dbReference>
<proteinExistence type="evidence at transcript level"/>
<dbReference type="InterPro" id="IPR008266">
    <property type="entry name" value="Tyr_kinase_AS"/>
</dbReference>
<sequence length="1349" mass="145075">MESGVYIEEALLEVLKETDLISFQRKLCVELQLLRLEHFNHVTDDELKSYTGLSQPAIRRLRLAITEKKKKAKKSKGLFSTIGRKEAKEISKVMLTPNALPDPALSTDKPTTCLIAKDQIKLMERLGEGSFAIVKRALWTRADNGKMDVAVKILRDATPEVIEDLQQEVNNMQKLQHPNLIRLYGIVFSNPAMMVVEFCDGGSLVDRLRSAEKPTVLVSLLVDYAQQIAKGMAYLESKHCVHRDLAARNVLLTDNERTVKICDFGLMRALEDHQRLYVMSAQKKVPFAWCPPESLRLRQFSHASDVWAFGVTLWEMFSYGEEPWAGYRGAEVLAKTEAGERLARPQRCSNELYDLMASCWHLKAEERPRFSLLKSLLGDIKFMIAEARETCVPTKDMDLEMRPNDRLIVIDGSGSVWYGQNVRTRNFGHFARSSIHAKSERSPTITSTSGLMSPMSANTTGVERISKPVPGSFIHAGHGDINPGQSWGQPQRIDDIYLKNPILRNEDEMRSGSGPRRLGPQIIPSVIDIYPATVSSAPSGQNPPDEKQLPAKKSKPSLPAVGPSVSSMPSLSHTAQYSSGNLSSRSTIDPFAPFSDYDFEFNGNTFNATLQLSTSSKSDRSQSSQQITSGTSAFYDQPPSSITYDSTPSTSDARNRCEEKENAKVGQLFPLASRLVPNTAASSGSAVEKANRGLTHNERPSTSTASTTPPPIPPPPIIHPQIGQQGDGPVKNSKIVQYASLPRPMRSSPDLSNTNGGSSGRAPPGSTPPPIRASNFINQHSVSASTFSTPLGNIDEPPASLSANTSATTYTLNEVNSGVSSKHHNTPDVTVTGATAKTGNNFRASSYLAATAREVHAAKSRSVEIESGGQQTAQSHSSNNSNVMVNPVTPNGEAIVYRETVFGVKPRTQSTETAGRALPSNSQHDTKNTSGQAIASSSSVGNTGGEVSVLCGSISDGPDPFEVSSSVKRIASRNRYSQVFTENAKPIDATLTGGAQCVVGVSSTVVADSKQPPTTQAPKSAVGISTSAASLLPSPSPLLLGQSAAVSQTTIGSTEPIYARPRLAADAAPSAQRQQQSAGYAQLASTNPPSTSGLVHTPAFQQPKCGNVIGGQQMMNQMFYLPQQRNLTHRDSTPIMEGYARMGAIDTAFPSTSATPYATLGSATGSSFGQTPYSWQLSHPLASIATRGTDVAAMNRPAFLYDANLNNSLRSTHGASLTTMNPSMNVLQPTRLSASSQRTSSVNEEILGLFDPLSSTNTSPSGVTVRSASPTKSKPVDPVDAVLKDAVFAGRRKCAAMLQRCNNDVARAVRELKTDELLAMGIAKDRGQAISALADCRWDLNAAAAALLA</sequence>
<dbReference type="GO" id="GO:0004674">
    <property type="term" value="F:protein serine/threonine kinase activity"/>
    <property type="evidence" value="ECO:0007669"/>
    <property type="project" value="UniProtKB-EC"/>
</dbReference>
<evidence type="ECO:0000256" key="3">
    <source>
        <dbReference type="ARBA" id="ARBA00022443"/>
    </source>
</evidence>